<accession>A0A0V8J5Y7</accession>
<dbReference type="GO" id="GO:0000287">
    <property type="term" value="F:magnesium ion binding"/>
    <property type="evidence" value="ECO:0007669"/>
    <property type="project" value="UniProtKB-UniRule"/>
</dbReference>
<keyword evidence="6" id="KW-0234">DNA repair</keyword>
<dbReference type="PANTHER" id="PTHR28511">
    <property type="entry name" value="ENDONUCLEASE V"/>
    <property type="match status" value="1"/>
</dbReference>
<dbReference type="InterPro" id="IPR007581">
    <property type="entry name" value="Endonuclease-V"/>
</dbReference>
<name>A0A0V8J5Y7_9BACL</name>
<keyword evidence="6" id="KW-0227">DNA damage</keyword>
<dbReference type="HAMAP" id="MF_00801">
    <property type="entry name" value="Endonuclease_5"/>
    <property type="match status" value="1"/>
</dbReference>
<dbReference type="GO" id="GO:0003727">
    <property type="term" value="F:single-stranded RNA binding"/>
    <property type="evidence" value="ECO:0007669"/>
    <property type="project" value="TreeGrafter"/>
</dbReference>
<evidence type="ECO:0000256" key="3">
    <source>
        <dbReference type="ARBA" id="ARBA00022722"/>
    </source>
</evidence>
<gene>
    <name evidence="6" type="primary">nfi</name>
    <name evidence="7" type="ORF">AS030_17665</name>
</gene>
<evidence type="ECO:0000256" key="4">
    <source>
        <dbReference type="ARBA" id="ARBA00022759"/>
    </source>
</evidence>
<dbReference type="Gene3D" id="3.30.2170.10">
    <property type="entry name" value="archaeoglobus fulgidus dsm 4304 superfamily"/>
    <property type="match status" value="1"/>
</dbReference>
<dbReference type="CDD" id="cd06559">
    <property type="entry name" value="Endonuclease_V"/>
    <property type="match status" value="1"/>
</dbReference>
<keyword evidence="6" id="KW-0479">Metal-binding</keyword>
<dbReference type="AlphaFoldDB" id="A0A0V8J5Y7"/>
<evidence type="ECO:0000256" key="2">
    <source>
        <dbReference type="ARBA" id="ARBA00022490"/>
    </source>
</evidence>
<sequence length="239" mass="27333">MQKNSAVKQMDNKVEEKLNVIQHQLRKKIHCENNFSLDELKLVAGVDIAYWSDNEVDYGVCCIQVFDYLTKKVIEEVEYVGKVEFPYISGYLAFRELPLIVKAVQKLKNTPDLYMFDGNGYLHIRNMGIATHASIELGKPTIGVAKTYSKIKNVNFTMPPNSKGTFTDIVVDGEVYGRALRTRVDVKPIFVSCGNWIDLNTATQITMHFVEEDSRLPITIRYADLATHEARKYQKLMNK</sequence>
<dbReference type="EC" id="3.1.21.7" evidence="6"/>
<comment type="subcellular location">
    <subcellularLocation>
        <location evidence="1 6">Cytoplasm</location>
    </subcellularLocation>
</comment>
<reference evidence="7 8" key="1">
    <citation type="journal article" date="2014" name="Antonie Van Leeuwenhoek">
        <title>Fictibacillus enclensis sp. nov., isolated from marine sediment.</title>
        <authorList>
            <person name="Dastager S.G."/>
            <person name="Mawlankar R."/>
            <person name="Srinivasan K."/>
            <person name="Tang S.K."/>
            <person name="Lee J.C."/>
            <person name="Ramana V.V."/>
            <person name="Shouche Y.S."/>
        </authorList>
    </citation>
    <scope>NUCLEOTIDE SEQUENCE [LARGE SCALE GENOMIC DNA]</scope>
    <source>
        <strain evidence="7 8">NIO-1003</strain>
    </source>
</reference>
<dbReference type="PANTHER" id="PTHR28511:SF1">
    <property type="entry name" value="ENDONUCLEASE V"/>
    <property type="match status" value="1"/>
</dbReference>
<evidence type="ECO:0000256" key="6">
    <source>
        <dbReference type="HAMAP-Rule" id="MF_00801"/>
    </source>
</evidence>
<organism evidence="7 8">
    <name type="scientific">Fictibacillus enclensis</name>
    <dbReference type="NCBI Taxonomy" id="1017270"/>
    <lineage>
        <taxon>Bacteria</taxon>
        <taxon>Bacillati</taxon>
        <taxon>Bacillota</taxon>
        <taxon>Bacilli</taxon>
        <taxon>Bacillales</taxon>
        <taxon>Fictibacillaceae</taxon>
        <taxon>Fictibacillus</taxon>
    </lineage>
</organism>
<comment type="cofactor">
    <cofactor evidence="6">
        <name>Mg(2+)</name>
        <dbReference type="ChEBI" id="CHEBI:18420"/>
    </cofactor>
</comment>
<dbReference type="Proteomes" id="UP000054099">
    <property type="component" value="Unassembled WGS sequence"/>
</dbReference>
<comment type="caution">
    <text evidence="7">The sequence shown here is derived from an EMBL/GenBank/DDBJ whole genome shotgun (WGS) entry which is preliminary data.</text>
</comment>
<evidence type="ECO:0000313" key="8">
    <source>
        <dbReference type="Proteomes" id="UP000054099"/>
    </source>
</evidence>
<dbReference type="GO" id="GO:0005737">
    <property type="term" value="C:cytoplasm"/>
    <property type="evidence" value="ECO:0007669"/>
    <property type="project" value="UniProtKB-SubCell"/>
</dbReference>
<protein>
    <recommendedName>
        <fullName evidence="6">Endonuclease V</fullName>
        <ecNumber evidence="6">3.1.21.7</ecNumber>
    </recommendedName>
    <alternativeName>
        <fullName evidence="6">Deoxyinosine 3'endonuclease</fullName>
    </alternativeName>
    <alternativeName>
        <fullName evidence="6">Deoxyribonuclease V</fullName>
        <shortName evidence="6">DNase V</shortName>
    </alternativeName>
</protein>
<keyword evidence="4 6" id="KW-0255">Endonuclease</keyword>
<keyword evidence="5 6" id="KW-0378">Hydrolase</keyword>
<dbReference type="RefSeq" id="WP_061974054.1">
    <property type="nucleotide sequence ID" value="NZ_FMAV01000003.1"/>
</dbReference>
<keyword evidence="2 6" id="KW-0963">Cytoplasm</keyword>
<keyword evidence="6" id="KW-0460">Magnesium</keyword>
<evidence type="ECO:0000256" key="1">
    <source>
        <dbReference type="ARBA" id="ARBA00004496"/>
    </source>
</evidence>
<feature type="binding site" evidence="6">
    <location>
        <position position="117"/>
    </location>
    <ligand>
        <name>Mg(2+)</name>
        <dbReference type="ChEBI" id="CHEBI:18420"/>
    </ligand>
</feature>
<keyword evidence="3 6" id="KW-0540">Nuclease</keyword>
<comment type="catalytic activity">
    <reaction evidence="6">
        <text>Endonucleolytic cleavage at apurinic or apyrimidinic sites to products with a 5'-phosphate.</text>
        <dbReference type="EC" id="3.1.21.7"/>
    </reaction>
</comment>
<evidence type="ECO:0000313" key="7">
    <source>
        <dbReference type="EMBL" id="KSU82096.1"/>
    </source>
</evidence>
<dbReference type="EMBL" id="LNQN01000005">
    <property type="protein sequence ID" value="KSU82096.1"/>
    <property type="molecule type" value="Genomic_DNA"/>
</dbReference>
<dbReference type="GO" id="GO:0006281">
    <property type="term" value="P:DNA repair"/>
    <property type="evidence" value="ECO:0007669"/>
    <property type="project" value="UniProtKB-UniRule"/>
</dbReference>
<comment type="function">
    <text evidence="6">DNA repair enzyme involved in the repair of deaminated bases. Selectively cleaves double-stranded DNA at the second phosphodiester bond 3' to a deoxyinosine leaving behind the intact lesion on the nicked DNA.</text>
</comment>
<feature type="binding site" evidence="6">
    <location>
        <position position="47"/>
    </location>
    <ligand>
        <name>Mg(2+)</name>
        <dbReference type="ChEBI" id="CHEBI:18420"/>
    </ligand>
</feature>
<comment type="similarity">
    <text evidence="6">Belongs to the endonuclease V family.</text>
</comment>
<evidence type="ECO:0000256" key="5">
    <source>
        <dbReference type="ARBA" id="ARBA00022801"/>
    </source>
</evidence>
<dbReference type="Pfam" id="PF04493">
    <property type="entry name" value="Endonuclease_5"/>
    <property type="match status" value="1"/>
</dbReference>
<feature type="site" description="Interaction with target DNA" evidence="6">
    <location>
        <position position="87"/>
    </location>
</feature>
<keyword evidence="8" id="KW-1185">Reference proteome</keyword>
<dbReference type="GO" id="GO:0016891">
    <property type="term" value="F:RNA endonuclease activity producing 5'-phosphomonoesters, hydrolytic mechanism"/>
    <property type="evidence" value="ECO:0007669"/>
    <property type="project" value="TreeGrafter"/>
</dbReference>
<proteinExistence type="inferred from homology"/>
<dbReference type="GO" id="GO:0043737">
    <property type="term" value="F:deoxyribonuclease V activity"/>
    <property type="evidence" value="ECO:0007669"/>
    <property type="project" value="UniProtKB-UniRule"/>
</dbReference>